<keyword evidence="3" id="KW-0813">Transport</keyword>
<dbReference type="InterPro" id="IPR000425">
    <property type="entry name" value="MIP"/>
</dbReference>
<comment type="subcellular location">
    <subcellularLocation>
        <location evidence="1">Membrane</location>
        <topology evidence="1">Multi-pass membrane protein</topology>
    </subcellularLocation>
</comment>
<evidence type="ECO:0000256" key="3">
    <source>
        <dbReference type="ARBA" id="ARBA00022448"/>
    </source>
</evidence>
<keyword evidence="5 7" id="KW-1133">Transmembrane helix</keyword>
<keyword evidence="6 7" id="KW-0472">Membrane</keyword>
<dbReference type="EMBL" id="MCGO01000045">
    <property type="protein sequence ID" value="ORY38199.1"/>
    <property type="molecule type" value="Genomic_DNA"/>
</dbReference>
<dbReference type="AlphaFoldDB" id="A0A1Y2BTX6"/>
<dbReference type="Gene3D" id="1.20.1080.10">
    <property type="entry name" value="Glycerol uptake facilitator protein"/>
    <property type="match status" value="2"/>
</dbReference>
<dbReference type="Pfam" id="PF00230">
    <property type="entry name" value="MIP"/>
    <property type="match status" value="2"/>
</dbReference>
<proteinExistence type="inferred from homology"/>
<comment type="caution">
    <text evidence="8">The sequence shown here is derived from an EMBL/GenBank/DDBJ whole genome shotgun (WGS) entry which is preliminary data.</text>
</comment>
<dbReference type="InterPro" id="IPR050363">
    <property type="entry name" value="MIP/Aquaporin"/>
</dbReference>
<dbReference type="PANTHER" id="PTHR43829:SF9">
    <property type="entry name" value="AQUAPORIN-9"/>
    <property type="match status" value="1"/>
</dbReference>
<feature type="transmembrane region" description="Helical" evidence="7">
    <location>
        <begin position="90"/>
        <end position="112"/>
    </location>
</feature>
<comment type="similarity">
    <text evidence="2">Belongs to the MIP/aquaporin (TC 1.A.8) family.</text>
</comment>
<keyword evidence="9" id="KW-1185">Reference proteome</keyword>
<evidence type="ECO:0000256" key="7">
    <source>
        <dbReference type="SAM" id="Phobius"/>
    </source>
</evidence>
<accession>A0A1Y2BTX6</accession>
<organism evidence="8 9">
    <name type="scientific">Rhizoclosmatium globosum</name>
    <dbReference type="NCBI Taxonomy" id="329046"/>
    <lineage>
        <taxon>Eukaryota</taxon>
        <taxon>Fungi</taxon>
        <taxon>Fungi incertae sedis</taxon>
        <taxon>Chytridiomycota</taxon>
        <taxon>Chytridiomycota incertae sedis</taxon>
        <taxon>Chytridiomycetes</taxon>
        <taxon>Chytridiales</taxon>
        <taxon>Chytriomycetaceae</taxon>
        <taxon>Rhizoclosmatium</taxon>
    </lineage>
</organism>
<protein>
    <submittedName>
        <fullName evidence="8">Aquaporin-like protein</fullName>
    </submittedName>
</protein>
<feature type="transmembrane region" description="Helical" evidence="7">
    <location>
        <begin position="355"/>
        <end position="376"/>
    </location>
</feature>
<evidence type="ECO:0000256" key="4">
    <source>
        <dbReference type="ARBA" id="ARBA00022692"/>
    </source>
</evidence>
<feature type="transmembrane region" description="Helical" evidence="7">
    <location>
        <begin position="45"/>
        <end position="69"/>
    </location>
</feature>
<feature type="transmembrane region" description="Helical" evidence="7">
    <location>
        <begin position="448"/>
        <end position="472"/>
    </location>
</feature>
<evidence type="ECO:0000256" key="2">
    <source>
        <dbReference type="ARBA" id="ARBA00006175"/>
    </source>
</evidence>
<keyword evidence="4 7" id="KW-0812">Transmembrane</keyword>
<dbReference type="OrthoDB" id="3222at2759"/>
<reference evidence="8 9" key="1">
    <citation type="submission" date="2016-07" db="EMBL/GenBank/DDBJ databases">
        <title>Pervasive Adenine N6-methylation of Active Genes in Fungi.</title>
        <authorList>
            <consortium name="DOE Joint Genome Institute"/>
            <person name="Mondo S.J."/>
            <person name="Dannebaum R.O."/>
            <person name="Kuo R.C."/>
            <person name="Labutti K."/>
            <person name="Haridas S."/>
            <person name="Kuo A."/>
            <person name="Salamov A."/>
            <person name="Ahrendt S.R."/>
            <person name="Lipzen A."/>
            <person name="Sullivan W."/>
            <person name="Andreopoulos W.B."/>
            <person name="Clum A."/>
            <person name="Lindquist E."/>
            <person name="Daum C."/>
            <person name="Ramamoorthy G.K."/>
            <person name="Gryganskyi A."/>
            <person name="Culley D."/>
            <person name="Magnuson J.K."/>
            <person name="James T.Y."/>
            <person name="O'Malley M.A."/>
            <person name="Stajich J.E."/>
            <person name="Spatafora J.W."/>
            <person name="Visel A."/>
            <person name="Grigoriev I.V."/>
        </authorList>
    </citation>
    <scope>NUCLEOTIDE SEQUENCE [LARGE SCALE GENOMIC DNA]</scope>
    <source>
        <strain evidence="8 9">JEL800</strain>
    </source>
</reference>
<evidence type="ECO:0000313" key="9">
    <source>
        <dbReference type="Proteomes" id="UP000193642"/>
    </source>
</evidence>
<name>A0A1Y2BTX6_9FUNG</name>
<dbReference type="Proteomes" id="UP000193642">
    <property type="component" value="Unassembled WGS sequence"/>
</dbReference>
<gene>
    <name evidence="8" type="ORF">BCR33DRAFT_700680</name>
</gene>
<evidence type="ECO:0000256" key="6">
    <source>
        <dbReference type="ARBA" id="ARBA00023136"/>
    </source>
</evidence>
<dbReference type="SUPFAM" id="SSF81338">
    <property type="entry name" value="Aquaporin-like"/>
    <property type="match status" value="2"/>
</dbReference>
<evidence type="ECO:0000313" key="8">
    <source>
        <dbReference type="EMBL" id="ORY38199.1"/>
    </source>
</evidence>
<dbReference type="GO" id="GO:0015250">
    <property type="term" value="F:water channel activity"/>
    <property type="evidence" value="ECO:0007669"/>
    <property type="project" value="TreeGrafter"/>
</dbReference>
<evidence type="ECO:0000256" key="5">
    <source>
        <dbReference type="ARBA" id="ARBA00022989"/>
    </source>
</evidence>
<dbReference type="GO" id="GO:0005886">
    <property type="term" value="C:plasma membrane"/>
    <property type="evidence" value="ECO:0007669"/>
    <property type="project" value="TreeGrafter"/>
</dbReference>
<dbReference type="PANTHER" id="PTHR43829">
    <property type="entry name" value="AQUAPORIN OR AQUAGLYCEROPORIN RELATED"/>
    <property type="match status" value="1"/>
</dbReference>
<feature type="transmembrane region" description="Helical" evidence="7">
    <location>
        <begin position="397"/>
        <end position="417"/>
    </location>
</feature>
<dbReference type="InterPro" id="IPR023271">
    <property type="entry name" value="Aquaporin-like"/>
</dbReference>
<dbReference type="STRING" id="329046.A0A1Y2BTX6"/>
<evidence type="ECO:0000256" key="1">
    <source>
        <dbReference type="ARBA" id="ARBA00004141"/>
    </source>
</evidence>
<sequence length="479" mass="52149">MGYTGAYTLGQRCLTEYLATFCAIGFGECLLANELLPNTKGHACGFGWVSFGFGMSFTFAIQMFGYASAHLNPAMCLALWVRGQLDFTDVLALSASELAGGFTAALFVYVMYMPHFRTIPEAHPPSQDDNLLRTRDHIDPQALRMASYSTKPQYSTRPSQGPKTLAQRIADARYYLLAENFDRDPEGVIEHLIGGTYALHQAEMPFPTGAESMSRRGSSTLMRESTTTAATAADAENGAVSFIPGKNELKRRHSLQVADLQRLLRKMERELEYTTPAISDLRDQAAGDLAVPVKAASTSSQQSPSGSPHITFKNVQEAFKLGIKPKVSREEALGRAAIAADQATKLSVFATRPAIFLPIHNFLVELLGTFFLIFGASMIDARFDLIADPAVNQGSLIFIKPFLIGMYIMMLILGLGGPTGYACNPARDFMPRLAHYILPIPGKGSSEIWYGVVINVAALLGGILAGGIFMAVDKIHEMH</sequence>
<dbReference type="GO" id="GO:0015254">
    <property type="term" value="F:glycerol channel activity"/>
    <property type="evidence" value="ECO:0007669"/>
    <property type="project" value="TreeGrafter"/>
</dbReference>